<sequence length="81" mass="8042">MHALSGAPAMSPDVTGVNSPPVISPMDPPHVVNVLSSNMGSIVAHRSLVCSSVPFAAASPLSFGSSMAQSSKLAPADSPVS</sequence>
<reference evidence="2 3" key="1">
    <citation type="journal article" date="2024" name="G3 (Bethesda)">
        <title>Genome assembly of Hibiscus sabdariffa L. provides insights into metabolisms of medicinal natural products.</title>
        <authorList>
            <person name="Kim T."/>
        </authorList>
    </citation>
    <scope>NUCLEOTIDE SEQUENCE [LARGE SCALE GENOMIC DNA]</scope>
    <source>
        <strain evidence="2">TK-2024</strain>
        <tissue evidence="2">Old leaves</tissue>
    </source>
</reference>
<dbReference type="Proteomes" id="UP001472677">
    <property type="component" value="Unassembled WGS sequence"/>
</dbReference>
<gene>
    <name evidence="2" type="ORF">V6N12_062726</name>
</gene>
<dbReference type="EMBL" id="JBBPBM010000007">
    <property type="protein sequence ID" value="KAK8575049.1"/>
    <property type="molecule type" value="Genomic_DNA"/>
</dbReference>
<evidence type="ECO:0000313" key="3">
    <source>
        <dbReference type="Proteomes" id="UP001472677"/>
    </source>
</evidence>
<accession>A0ABR2F9V9</accession>
<evidence type="ECO:0000313" key="2">
    <source>
        <dbReference type="EMBL" id="KAK8575049.1"/>
    </source>
</evidence>
<evidence type="ECO:0000256" key="1">
    <source>
        <dbReference type="SAM" id="MobiDB-lite"/>
    </source>
</evidence>
<feature type="region of interest" description="Disordered" evidence="1">
    <location>
        <begin position="1"/>
        <end position="22"/>
    </location>
</feature>
<organism evidence="2 3">
    <name type="scientific">Hibiscus sabdariffa</name>
    <name type="common">roselle</name>
    <dbReference type="NCBI Taxonomy" id="183260"/>
    <lineage>
        <taxon>Eukaryota</taxon>
        <taxon>Viridiplantae</taxon>
        <taxon>Streptophyta</taxon>
        <taxon>Embryophyta</taxon>
        <taxon>Tracheophyta</taxon>
        <taxon>Spermatophyta</taxon>
        <taxon>Magnoliopsida</taxon>
        <taxon>eudicotyledons</taxon>
        <taxon>Gunneridae</taxon>
        <taxon>Pentapetalae</taxon>
        <taxon>rosids</taxon>
        <taxon>malvids</taxon>
        <taxon>Malvales</taxon>
        <taxon>Malvaceae</taxon>
        <taxon>Malvoideae</taxon>
        <taxon>Hibiscus</taxon>
    </lineage>
</organism>
<name>A0ABR2F9V9_9ROSI</name>
<proteinExistence type="predicted"/>
<keyword evidence="3" id="KW-1185">Reference proteome</keyword>
<comment type="caution">
    <text evidence="2">The sequence shown here is derived from an EMBL/GenBank/DDBJ whole genome shotgun (WGS) entry which is preliminary data.</text>
</comment>
<protein>
    <submittedName>
        <fullName evidence="2">Uncharacterized protein</fullName>
    </submittedName>
</protein>